<dbReference type="SMART" id="SM00530">
    <property type="entry name" value="HTH_XRE"/>
    <property type="match status" value="1"/>
</dbReference>
<dbReference type="Gene3D" id="1.10.260.40">
    <property type="entry name" value="lambda repressor-like DNA-binding domains"/>
    <property type="match status" value="1"/>
</dbReference>
<dbReference type="InterPro" id="IPR001387">
    <property type="entry name" value="Cro/C1-type_HTH"/>
</dbReference>
<dbReference type="CDD" id="cd00093">
    <property type="entry name" value="HTH_XRE"/>
    <property type="match status" value="1"/>
</dbReference>
<name>A0ABS0K6Q2_9ACTN</name>
<dbReference type="PANTHER" id="PTHR46797:SF1">
    <property type="entry name" value="METHYLPHOSPHONATE SYNTHASE"/>
    <property type="match status" value="1"/>
</dbReference>
<evidence type="ECO:0000313" key="4">
    <source>
        <dbReference type="Proteomes" id="UP000631791"/>
    </source>
</evidence>
<reference evidence="3 4" key="1">
    <citation type="submission" date="2020-11" db="EMBL/GenBank/DDBJ databases">
        <title>Sequencing the genomes of 1000 actinobacteria strains.</title>
        <authorList>
            <person name="Klenk H.-P."/>
        </authorList>
    </citation>
    <scope>NUCLEOTIDE SEQUENCE [LARGE SCALE GENOMIC DNA]</scope>
    <source>
        <strain evidence="3 4">DSM 101695</strain>
    </source>
</reference>
<dbReference type="PROSITE" id="PS50943">
    <property type="entry name" value="HTH_CROC1"/>
    <property type="match status" value="1"/>
</dbReference>
<proteinExistence type="predicted"/>
<dbReference type="InterPro" id="IPR050807">
    <property type="entry name" value="TransReg_Diox_bact_type"/>
</dbReference>
<comment type="caution">
    <text evidence="3">The sequence shown here is derived from an EMBL/GenBank/DDBJ whole genome shotgun (WGS) entry which is preliminary data.</text>
</comment>
<keyword evidence="1" id="KW-0238">DNA-binding</keyword>
<sequence length="416" mass="44183">MRGQQGVAAVLVLYLGVGEGMVTKPDTIGARIRYWRMRRGGMTQAVLAGLAGVTQSYISQVESGRKTIDRRSTLVTLAAALQVTVADLLGQGTESGDPARESAAECVPAIWSALIEIEDGERRPSTFTKDHLAREVARAEQLRTSCNYPAMARMLPSLLLEAAAVGGTVLVQVAYQAATCLRNLGYRHLALNAARFSGAVADDTEDPAWIAASRFAYAQSLPIESAPVAARAADRSLIELQADAADERVRQMLGQLHLSAALTSAVSGRLDVARDHLAEAAREAATLGDPADGAGFNGCGFGPTNVGLWEMSIAAEQGESGRVIELSRTVRPQVLAASIRQQSYWLDLGRALADGGRRDVEALAAFVQAERAAPIPFAINPLARDALVTLAQRAQRRAIPDELRLLAGRIGINLAA</sequence>
<feature type="domain" description="HTH cro/C1-type" evidence="2">
    <location>
        <begin position="32"/>
        <end position="88"/>
    </location>
</feature>
<dbReference type="Pfam" id="PF13560">
    <property type="entry name" value="HTH_31"/>
    <property type="match status" value="1"/>
</dbReference>
<gene>
    <name evidence="3" type="ORF">IW249_004722</name>
</gene>
<keyword evidence="4" id="KW-1185">Reference proteome</keyword>
<evidence type="ECO:0000256" key="1">
    <source>
        <dbReference type="ARBA" id="ARBA00023125"/>
    </source>
</evidence>
<evidence type="ECO:0000313" key="3">
    <source>
        <dbReference type="EMBL" id="MBG6104308.1"/>
    </source>
</evidence>
<dbReference type="EMBL" id="JADOTY010000001">
    <property type="protein sequence ID" value="MBG6104308.1"/>
    <property type="molecule type" value="Genomic_DNA"/>
</dbReference>
<dbReference type="SUPFAM" id="SSF47413">
    <property type="entry name" value="lambda repressor-like DNA-binding domains"/>
    <property type="match status" value="1"/>
</dbReference>
<evidence type="ECO:0000259" key="2">
    <source>
        <dbReference type="PROSITE" id="PS50943"/>
    </source>
</evidence>
<dbReference type="PANTHER" id="PTHR46797">
    <property type="entry name" value="HTH-TYPE TRANSCRIPTIONAL REGULATOR"/>
    <property type="match status" value="1"/>
</dbReference>
<organism evidence="3 4">
    <name type="scientific">Micromonospora vinacea</name>
    <dbReference type="NCBI Taxonomy" id="709878"/>
    <lineage>
        <taxon>Bacteria</taxon>
        <taxon>Bacillati</taxon>
        <taxon>Actinomycetota</taxon>
        <taxon>Actinomycetes</taxon>
        <taxon>Micromonosporales</taxon>
        <taxon>Micromonosporaceae</taxon>
        <taxon>Micromonospora</taxon>
    </lineage>
</organism>
<protein>
    <submittedName>
        <fullName evidence="3">Transcriptional regulator with XRE-family HTH domain</fullName>
    </submittedName>
</protein>
<accession>A0ABS0K6Q2</accession>
<dbReference type="Proteomes" id="UP000631791">
    <property type="component" value="Unassembled WGS sequence"/>
</dbReference>
<dbReference type="InterPro" id="IPR010982">
    <property type="entry name" value="Lambda_DNA-bd_dom_sf"/>
</dbReference>